<dbReference type="SUPFAM" id="SSF51905">
    <property type="entry name" value="FAD/NAD(P)-binding domain"/>
    <property type="match status" value="1"/>
</dbReference>
<protein>
    <submittedName>
        <fullName evidence="2">Flavin-dependent amine oxidoreductase</fullName>
    </submittedName>
</protein>
<dbReference type="InterPro" id="IPR036188">
    <property type="entry name" value="FAD/NAD-bd_sf"/>
</dbReference>
<dbReference type="EMBL" id="VFML01000002">
    <property type="protein sequence ID" value="TQI93919.1"/>
    <property type="molecule type" value="Genomic_DNA"/>
</dbReference>
<evidence type="ECO:0000259" key="1">
    <source>
        <dbReference type="Pfam" id="PF01593"/>
    </source>
</evidence>
<dbReference type="Gene3D" id="1.10.405.10">
    <property type="entry name" value="Guanine Nucleotide Dissociation Inhibitor, domain 1"/>
    <property type="match status" value="1"/>
</dbReference>
<comment type="caution">
    <text evidence="2">The sequence shown here is derived from an EMBL/GenBank/DDBJ whole genome shotgun (WGS) entry which is preliminary data.</text>
</comment>
<evidence type="ECO:0000313" key="2">
    <source>
        <dbReference type="EMBL" id="TQI93919.1"/>
    </source>
</evidence>
<reference evidence="2 3" key="1">
    <citation type="submission" date="2019-06" db="EMBL/GenBank/DDBJ databases">
        <title>Sequencing the genomes of 1000 actinobacteria strains.</title>
        <authorList>
            <person name="Klenk H.-P."/>
        </authorList>
    </citation>
    <scope>NUCLEOTIDE SEQUENCE [LARGE SCALE GENOMIC DNA]</scope>
    <source>
        <strain evidence="2 3">DSM 45679</strain>
    </source>
</reference>
<name>A0A542CSX0_AMYCI</name>
<dbReference type="Pfam" id="PF01593">
    <property type="entry name" value="Amino_oxidase"/>
    <property type="match status" value="1"/>
</dbReference>
<organism evidence="2 3">
    <name type="scientific">Amycolatopsis cihanbeyliensis</name>
    <dbReference type="NCBI Taxonomy" id="1128664"/>
    <lineage>
        <taxon>Bacteria</taxon>
        <taxon>Bacillati</taxon>
        <taxon>Actinomycetota</taxon>
        <taxon>Actinomycetes</taxon>
        <taxon>Pseudonocardiales</taxon>
        <taxon>Pseudonocardiaceae</taxon>
        <taxon>Amycolatopsis</taxon>
    </lineage>
</organism>
<sequence>MGLPGTRRLDTVSLDEWLALHEVAGRGRELTAALVEGFATRPLDELSAAHAAWWIAAAGGLVAVPLPALRQLALSPPPSSAFRSAMHAMTYGRASKIVATVTGDPPVRHRAVLGAGPLAIAWRHGSTLAGIGITDDTAPAALASDLATAFGLDPAQLNHSACTNWTEHPHIGGSHLVHTPGQLTQHAAALRYADRRARVRYAGADFSGWPNSMEGAVRSGQAAATGLVSSRRAGWAR</sequence>
<accession>A0A542CSX0</accession>
<evidence type="ECO:0000313" key="3">
    <source>
        <dbReference type="Proteomes" id="UP000320876"/>
    </source>
</evidence>
<dbReference type="RefSeq" id="WP_281287456.1">
    <property type="nucleotide sequence ID" value="NZ_VFML01000002.1"/>
</dbReference>
<dbReference type="Proteomes" id="UP000320876">
    <property type="component" value="Unassembled WGS sequence"/>
</dbReference>
<dbReference type="InterPro" id="IPR002937">
    <property type="entry name" value="Amino_oxidase"/>
</dbReference>
<proteinExistence type="predicted"/>
<feature type="domain" description="Amine oxidase" evidence="1">
    <location>
        <begin position="62"/>
        <end position="225"/>
    </location>
</feature>
<dbReference type="Gene3D" id="3.50.50.60">
    <property type="entry name" value="FAD/NAD(P)-binding domain"/>
    <property type="match status" value="1"/>
</dbReference>
<dbReference type="AlphaFoldDB" id="A0A542CSX0"/>
<keyword evidence="3" id="KW-1185">Reference proteome</keyword>
<gene>
    <name evidence="2" type="ORF">FB471_6065</name>
</gene>
<dbReference type="GO" id="GO:0016491">
    <property type="term" value="F:oxidoreductase activity"/>
    <property type="evidence" value="ECO:0007669"/>
    <property type="project" value="InterPro"/>
</dbReference>